<dbReference type="GO" id="GO:0010181">
    <property type="term" value="F:FMN binding"/>
    <property type="evidence" value="ECO:0007669"/>
    <property type="project" value="InterPro"/>
</dbReference>
<dbReference type="Pfam" id="PF04205">
    <property type="entry name" value="FMN_bind"/>
    <property type="match status" value="1"/>
</dbReference>
<keyword evidence="4" id="KW-1185">Reference proteome</keyword>
<dbReference type="OrthoDB" id="8099475at2"/>
<feature type="region of interest" description="Disordered" evidence="1">
    <location>
        <begin position="25"/>
        <end position="51"/>
    </location>
</feature>
<dbReference type="AlphaFoldDB" id="A0A387HD79"/>
<dbReference type="EMBL" id="CP032698">
    <property type="protein sequence ID" value="AYG78712.1"/>
    <property type="molecule type" value="Genomic_DNA"/>
</dbReference>
<evidence type="ECO:0000313" key="3">
    <source>
        <dbReference type="EMBL" id="AYG78712.1"/>
    </source>
</evidence>
<sequence>MRRVAVTTLSTAAGVVLLLSLKPHQSHPPAVSAPRPAASSPGQAAAGARTGDFTGDVIDTRFGPVQVSVTLDKGRLTAVHVLQVPSESGRDQEIAARAVPRLTEEALGAQNAEIDAVSGASYTSEGYIQSLQSALDRAGA</sequence>
<dbReference type="Proteomes" id="UP000271554">
    <property type="component" value="Chromosome"/>
</dbReference>
<organism evidence="3 4">
    <name type="scientific">Streptomyces hundungensis</name>
    <dbReference type="NCBI Taxonomy" id="1077946"/>
    <lineage>
        <taxon>Bacteria</taxon>
        <taxon>Bacillati</taxon>
        <taxon>Actinomycetota</taxon>
        <taxon>Actinomycetes</taxon>
        <taxon>Kitasatosporales</taxon>
        <taxon>Streptomycetaceae</taxon>
        <taxon>Streptomyces</taxon>
    </lineage>
</organism>
<proteinExistence type="predicted"/>
<dbReference type="RefSeq" id="WP_120719929.1">
    <property type="nucleotide sequence ID" value="NZ_CP032698.1"/>
</dbReference>
<reference evidence="3 4" key="1">
    <citation type="submission" date="2018-10" db="EMBL/GenBank/DDBJ databases">
        <title>Relationship between Morphology and Antimicrobial Activity in Streptomyces.</title>
        <authorList>
            <person name="Kang H.J."/>
            <person name="Kim S.B."/>
        </authorList>
    </citation>
    <scope>NUCLEOTIDE SEQUENCE [LARGE SCALE GENOMIC DNA]</scope>
    <source>
        <strain evidence="3 4">BH38</strain>
    </source>
</reference>
<dbReference type="GO" id="GO:0016020">
    <property type="term" value="C:membrane"/>
    <property type="evidence" value="ECO:0007669"/>
    <property type="project" value="InterPro"/>
</dbReference>
<gene>
    <name evidence="3" type="ORF">DWB77_00820</name>
</gene>
<evidence type="ECO:0000313" key="4">
    <source>
        <dbReference type="Proteomes" id="UP000271554"/>
    </source>
</evidence>
<dbReference type="KEGG" id="shun:DWB77_00820"/>
<evidence type="ECO:0000259" key="2">
    <source>
        <dbReference type="SMART" id="SM00900"/>
    </source>
</evidence>
<dbReference type="SMART" id="SM00900">
    <property type="entry name" value="FMN_bind"/>
    <property type="match status" value="1"/>
</dbReference>
<feature type="domain" description="FMN-binding" evidence="2">
    <location>
        <begin position="61"/>
        <end position="138"/>
    </location>
</feature>
<accession>A0A387HD79</accession>
<name>A0A387HD79_9ACTN</name>
<dbReference type="InterPro" id="IPR007329">
    <property type="entry name" value="FMN-bd"/>
</dbReference>
<protein>
    <recommendedName>
        <fullName evidence="2">FMN-binding domain-containing protein</fullName>
    </recommendedName>
</protein>
<feature type="compositionally biased region" description="Low complexity" evidence="1">
    <location>
        <begin position="28"/>
        <end position="49"/>
    </location>
</feature>
<evidence type="ECO:0000256" key="1">
    <source>
        <dbReference type="SAM" id="MobiDB-lite"/>
    </source>
</evidence>
<dbReference type="Gene3D" id="3.90.1010.20">
    <property type="match status" value="1"/>
</dbReference>